<dbReference type="SUPFAM" id="SSF158472">
    <property type="entry name" value="HAMP domain-like"/>
    <property type="match status" value="1"/>
</dbReference>
<reference evidence="13" key="1">
    <citation type="journal article" date="2020" name="mSystems">
        <title>Genome- and Community-Level Interaction Insights into Carbon Utilization and Element Cycling Functions of Hydrothermarchaeota in Hydrothermal Sediment.</title>
        <authorList>
            <person name="Zhou Z."/>
            <person name="Liu Y."/>
            <person name="Xu W."/>
            <person name="Pan J."/>
            <person name="Luo Z.H."/>
            <person name="Li M."/>
        </authorList>
    </citation>
    <scope>NUCLEOTIDE SEQUENCE [LARGE SCALE GENOMIC DNA]</scope>
    <source>
        <strain evidence="13">HyVt-456</strain>
    </source>
</reference>
<feature type="domain" description="Histidine kinase" evidence="11">
    <location>
        <begin position="287"/>
        <end position="493"/>
    </location>
</feature>
<keyword evidence="7" id="KW-0418">Kinase</keyword>
<keyword evidence="4" id="KW-0597">Phosphoprotein</keyword>
<accession>A0A7V1PVF1</accession>
<dbReference type="PROSITE" id="PS50109">
    <property type="entry name" value="HIS_KIN"/>
    <property type="match status" value="1"/>
</dbReference>
<keyword evidence="6" id="KW-0547">Nucleotide-binding</keyword>
<evidence type="ECO:0000256" key="5">
    <source>
        <dbReference type="ARBA" id="ARBA00022679"/>
    </source>
</evidence>
<dbReference type="Gene3D" id="3.30.565.10">
    <property type="entry name" value="Histidine kinase-like ATPase, C-terminal domain"/>
    <property type="match status" value="1"/>
</dbReference>
<dbReference type="Proteomes" id="UP000886005">
    <property type="component" value="Unassembled WGS sequence"/>
</dbReference>
<comment type="catalytic activity">
    <reaction evidence="1">
        <text>ATP + protein L-histidine = ADP + protein N-phospho-L-histidine.</text>
        <dbReference type="EC" id="2.7.13.3"/>
    </reaction>
</comment>
<proteinExistence type="predicted"/>
<dbReference type="PANTHER" id="PTHR43065">
    <property type="entry name" value="SENSOR HISTIDINE KINASE"/>
    <property type="match status" value="1"/>
</dbReference>
<dbReference type="Pfam" id="PF02518">
    <property type="entry name" value="HATPase_c"/>
    <property type="match status" value="1"/>
</dbReference>
<dbReference type="CDD" id="cd00082">
    <property type="entry name" value="HisKA"/>
    <property type="match status" value="1"/>
</dbReference>
<evidence type="ECO:0000259" key="12">
    <source>
        <dbReference type="PROSITE" id="PS50885"/>
    </source>
</evidence>
<dbReference type="InterPro" id="IPR003660">
    <property type="entry name" value="HAMP_dom"/>
</dbReference>
<organism evidence="13">
    <name type="scientific">Caldithrix abyssi</name>
    <dbReference type="NCBI Taxonomy" id="187145"/>
    <lineage>
        <taxon>Bacteria</taxon>
        <taxon>Pseudomonadati</taxon>
        <taxon>Calditrichota</taxon>
        <taxon>Calditrichia</taxon>
        <taxon>Calditrichales</taxon>
        <taxon>Calditrichaceae</taxon>
        <taxon>Caldithrix</taxon>
    </lineage>
</organism>
<dbReference type="SMART" id="SM00388">
    <property type="entry name" value="HisKA"/>
    <property type="match status" value="1"/>
</dbReference>
<feature type="domain" description="HAMP" evidence="12">
    <location>
        <begin position="215"/>
        <end position="267"/>
    </location>
</feature>
<dbReference type="CDD" id="cd06225">
    <property type="entry name" value="HAMP"/>
    <property type="match status" value="1"/>
</dbReference>
<dbReference type="PRINTS" id="PR00344">
    <property type="entry name" value="BCTRLSENSOR"/>
</dbReference>
<evidence type="ECO:0000256" key="10">
    <source>
        <dbReference type="SAM" id="Phobius"/>
    </source>
</evidence>
<evidence type="ECO:0000256" key="2">
    <source>
        <dbReference type="ARBA" id="ARBA00004370"/>
    </source>
</evidence>
<keyword evidence="8" id="KW-0067">ATP-binding</keyword>
<evidence type="ECO:0000256" key="7">
    <source>
        <dbReference type="ARBA" id="ARBA00022777"/>
    </source>
</evidence>
<dbReference type="GO" id="GO:0000155">
    <property type="term" value="F:phosphorelay sensor kinase activity"/>
    <property type="evidence" value="ECO:0007669"/>
    <property type="project" value="InterPro"/>
</dbReference>
<comment type="caution">
    <text evidence="13">The sequence shown here is derived from an EMBL/GenBank/DDBJ whole genome shotgun (WGS) entry which is preliminary data.</text>
</comment>
<keyword evidence="10" id="KW-0472">Membrane</keyword>
<dbReference type="InterPro" id="IPR036097">
    <property type="entry name" value="HisK_dim/P_sf"/>
</dbReference>
<dbReference type="PANTHER" id="PTHR43065:SF10">
    <property type="entry name" value="PEROXIDE STRESS-ACTIVATED HISTIDINE KINASE MAK3"/>
    <property type="match status" value="1"/>
</dbReference>
<evidence type="ECO:0000259" key="11">
    <source>
        <dbReference type="PROSITE" id="PS50109"/>
    </source>
</evidence>
<dbReference type="SUPFAM" id="SSF47384">
    <property type="entry name" value="Homodimeric domain of signal transducing histidine kinase"/>
    <property type="match status" value="1"/>
</dbReference>
<dbReference type="GO" id="GO:0016020">
    <property type="term" value="C:membrane"/>
    <property type="evidence" value="ECO:0007669"/>
    <property type="project" value="UniProtKB-SubCell"/>
</dbReference>
<dbReference type="InterPro" id="IPR004358">
    <property type="entry name" value="Sig_transdc_His_kin-like_C"/>
</dbReference>
<keyword evidence="10" id="KW-1133">Transmembrane helix</keyword>
<evidence type="ECO:0000256" key="9">
    <source>
        <dbReference type="ARBA" id="ARBA00023012"/>
    </source>
</evidence>
<dbReference type="SUPFAM" id="SSF55874">
    <property type="entry name" value="ATPase domain of HSP90 chaperone/DNA topoisomerase II/histidine kinase"/>
    <property type="match status" value="1"/>
</dbReference>
<evidence type="ECO:0000256" key="1">
    <source>
        <dbReference type="ARBA" id="ARBA00000085"/>
    </source>
</evidence>
<evidence type="ECO:0000313" key="13">
    <source>
        <dbReference type="EMBL" id="HED11445.1"/>
    </source>
</evidence>
<dbReference type="EMBL" id="DRLD01000342">
    <property type="protein sequence ID" value="HED11445.1"/>
    <property type="molecule type" value="Genomic_DNA"/>
</dbReference>
<keyword evidence="9" id="KW-0902">Two-component regulatory system</keyword>
<dbReference type="EC" id="2.7.13.3" evidence="3"/>
<dbReference type="InterPro" id="IPR036890">
    <property type="entry name" value="HATPase_C_sf"/>
</dbReference>
<comment type="subcellular location">
    <subcellularLocation>
        <location evidence="2">Membrane</location>
    </subcellularLocation>
</comment>
<keyword evidence="10" id="KW-0812">Transmembrane</keyword>
<keyword evidence="5" id="KW-0808">Transferase</keyword>
<dbReference type="Pfam" id="PF00672">
    <property type="entry name" value="HAMP"/>
    <property type="match status" value="1"/>
</dbReference>
<sequence length="497" mass="56157">MPYMKLNSIRARFILVISVLTAVILALQLYFINQTQKDVLGELNRFSRSLNRVTDELFIKQMGKRPSAVQIQSFSFIRDSLSAMKRGNVQPDSIKPGNLRLAWLPDTLKKSLRILDIKLNKIKSNRRKIDSIRIIADSLRARLMLTRQPVAKDDQENETIEFIVPAISGPTSHLMRFSYSTATMQDALTDIRNRNILISVLLLLAAIGVISLMARRFSAPIKHLQSSFEKVVEGDFSIHVESRGGDEIAKLAGAFNRMVEELRKNREKEASLRQKERLASLGQLAAGVAHEIRNPLNAIGLTIHHLEDRFMAEDDASSRQYVRIIQDEIKRLDKTVGNFLGYLREEKLNRRPVDMNGYIHDILRLYRREFEKQNIQVIFEPAGTCLFNIDGSRFKTVVINILINALQAMPDGGRLKIGLECKRKVLWIEDNGSGIPPGIEEHIFDLYYTTKSSGTGLGLPTAYKIVKAHGGDISILSNKEQGTRVTITIGKDEDSGH</sequence>
<dbReference type="AlphaFoldDB" id="A0A7V1PVF1"/>
<dbReference type="Pfam" id="PF00512">
    <property type="entry name" value="HisKA"/>
    <property type="match status" value="1"/>
</dbReference>
<feature type="transmembrane region" description="Helical" evidence="10">
    <location>
        <begin position="12"/>
        <end position="31"/>
    </location>
</feature>
<dbReference type="InterPro" id="IPR003594">
    <property type="entry name" value="HATPase_dom"/>
</dbReference>
<gene>
    <name evidence="13" type="ORF">ENJ10_12205</name>
</gene>
<evidence type="ECO:0000256" key="3">
    <source>
        <dbReference type="ARBA" id="ARBA00012438"/>
    </source>
</evidence>
<protein>
    <recommendedName>
        <fullName evidence="3">histidine kinase</fullName>
        <ecNumber evidence="3">2.7.13.3</ecNumber>
    </recommendedName>
</protein>
<evidence type="ECO:0000256" key="4">
    <source>
        <dbReference type="ARBA" id="ARBA00022553"/>
    </source>
</evidence>
<dbReference type="InterPro" id="IPR005467">
    <property type="entry name" value="His_kinase_dom"/>
</dbReference>
<dbReference type="Gene3D" id="6.10.340.10">
    <property type="match status" value="1"/>
</dbReference>
<evidence type="ECO:0000256" key="6">
    <source>
        <dbReference type="ARBA" id="ARBA00022741"/>
    </source>
</evidence>
<dbReference type="PROSITE" id="PS50885">
    <property type="entry name" value="HAMP"/>
    <property type="match status" value="1"/>
</dbReference>
<dbReference type="Gene3D" id="1.10.287.130">
    <property type="match status" value="1"/>
</dbReference>
<name>A0A7V1PVF1_CALAY</name>
<dbReference type="SMART" id="SM00304">
    <property type="entry name" value="HAMP"/>
    <property type="match status" value="1"/>
</dbReference>
<evidence type="ECO:0000256" key="8">
    <source>
        <dbReference type="ARBA" id="ARBA00022840"/>
    </source>
</evidence>
<dbReference type="InterPro" id="IPR003661">
    <property type="entry name" value="HisK_dim/P_dom"/>
</dbReference>
<feature type="transmembrane region" description="Helical" evidence="10">
    <location>
        <begin position="196"/>
        <end position="214"/>
    </location>
</feature>
<dbReference type="SMART" id="SM00387">
    <property type="entry name" value="HATPase_c"/>
    <property type="match status" value="1"/>
</dbReference>
<dbReference type="GO" id="GO:0005524">
    <property type="term" value="F:ATP binding"/>
    <property type="evidence" value="ECO:0007669"/>
    <property type="project" value="UniProtKB-KW"/>
</dbReference>
<dbReference type="CDD" id="cd00075">
    <property type="entry name" value="HATPase"/>
    <property type="match status" value="1"/>
</dbReference>